<protein>
    <submittedName>
        <fullName evidence="2">Cobalamin biosynthesis protein CobW</fullName>
    </submittedName>
</protein>
<dbReference type="PANTHER" id="PTHR13748">
    <property type="entry name" value="COBW-RELATED"/>
    <property type="match status" value="1"/>
</dbReference>
<proteinExistence type="predicted"/>
<keyword evidence="3" id="KW-1185">Reference proteome</keyword>
<reference evidence="2 3" key="1">
    <citation type="journal article" date="2014" name="Genome Announc.">
        <title>Genome Sequence of Youngiibacter fragilis, the Type Strain of the Genus Youngiibacter.</title>
        <authorList>
            <person name="Wawrik C.B."/>
            <person name="Callaghan A.V."/>
            <person name="Stamps B.W."/>
            <person name="Wawrik B."/>
        </authorList>
    </citation>
    <scope>NUCLEOTIDE SEQUENCE [LARGE SCALE GENOMIC DNA]</scope>
    <source>
        <strain evidence="2 3">232.1</strain>
    </source>
</reference>
<accession>V7IB42</accession>
<sequence>MGAVVHVVSGFLGSGKTTLIRHLMEGPFKDKSIAIIENEFGEIGIDGEILKRSGTRVREISSGCICCSLSGDFRIALREIADQYSPEVIIIEPSGVARASDIVDVCKTSGSGIIPGSVITVIDTRKYFSQLRNFRGFYRDQIASAGTVLLTRTGEAGEVRTRLVEVDISSITPGADIISDLEDNLLMKALDGEIVRVKGILLEKDCNSLKVDCIEDENMVEMIDSADTGEICFIGKYLKRDNILRFMEDGNS</sequence>
<feature type="domain" description="CobW/HypB/UreG nucleotide-binding" evidence="1">
    <location>
        <begin position="5"/>
        <end position="178"/>
    </location>
</feature>
<dbReference type="RefSeq" id="WP_023387957.1">
    <property type="nucleotide sequence ID" value="NZ_AXUN02000005.1"/>
</dbReference>
<dbReference type="Proteomes" id="UP000017747">
    <property type="component" value="Unassembled WGS sequence"/>
</dbReference>
<comment type="caution">
    <text evidence="2">The sequence shown here is derived from an EMBL/GenBank/DDBJ whole genome shotgun (WGS) entry which is preliminary data.</text>
</comment>
<dbReference type="GO" id="GO:0005737">
    <property type="term" value="C:cytoplasm"/>
    <property type="evidence" value="ECO:0007669"/>
    <property type="project" value="TreeGrafter"/>
</dbReference>
<dbReference type="AlphaFoldDB" id="V7IB42"/>
<dbReference type="EMBL" id="AXUN02000005">
    <property type="protein sequence ID" value="ETA82564.1"/>
    <property type="molecule type" value="Genomic_DNA"/>
</dbReference>
<name>V7IB42_9CLOT</name>
<dbReference type="PANTHER" id="PTHR13748:SF62">
    <property type="entry name" value="COBW DOMAIN-CONTAINING PROTEIN"/>
    <property type="match status" value="1"/>
</dbReference>
<dbReference type="Pfam" id="PF02492">
    <property type="entry name" value="cobW"/>
    <property type="match status" value="1"/>
</dbReference>
<dbReference type="InterPro" id="IPR051316">
    <property type="entry name" value="Zinc-reg_GTPase_activator"/>
</dbReference>
<organism evidence="2 3">
    <name type="scientific">Youngiibacter fragilis 232.1</name>
    <dbReference type="NCBI Taxonomy" id="994573"/>
    <lineage>
        <taxon>Bacteria</taxon>
        <taxon>Bacillati</taxon>
        <taxon>Bacillota</taxon>
        <taxon>Clostridia</taxon>
        <taxon>Eubacteriales</taxon>
        <taxon>Clostridiaceae</taxon>
        <taxon>Youngiibacter</taxon>
    </lineage>
</organism>
<dbReference type="PATRIC" id="fig|994573.3.peg.114"/>
<dbReference type="InterPro" id="IPR027417">
    <property type="entry name" value="P-loop_NTPase"/>
</dbReference>
<evidence type="ECO:0000259" key="1">
    <source>
        <dbReference type="Pfam" id="PF02492"/>
    </source>
</evidence>
<dbReference type="InterPro" id="IPR003495">
    <property type="entry name" value="CobW/HypB/UreG_nucleotide-bd"/>
</dbReference>
<dbReference type="Gene3D" id="3.40.50.300">
    <property type="entry name" value="P-loop containing nucleotide triphosphate hydrolases"/>
    <property type="match status" value="1"/>
</dbReference>
<dbReference type="STRING" id="994573.T472_0200580"/>
<dbReference type="eggNOG" id="COG0523">
    <property type="taxonomic scope" value="Bacteria"/>
</dbReference>
<gene>
    <name evidence="2" type="ORF">T472_0200580</name>
</gene>
<evidence type="ECO:0000313" key="2">
    <source>
        <dbReference type="EMBL" id="ETA82564.1"/>
    </source>
</evidence>
<dbReference type="OrthoDB" id="9808822at2"/>
<evidence type="ECO:0000313" key="3">
    <source>
        <dbReference type="Proteomes" id="UP000017747"/>
    </source>
</evidence>
<dbReference type="SUPFAM" id="SSF52540">
    <property type="entry name" value="P-loop containing nucleoside triphosphate hydrolases"/>
    <property type="match status" value="1"/>
</dbReference>